<feature type="compositionally biased region" description="Polar residues" evidence="1">
    <location>
        <begin position="18"/>
        <end position="27"/>
    </location>
</feature>
<evidence type="ECO:0000313" key="2">
    <source>
        <dbReference type="EMBL" id="MDO1446317.1"/>
    </source>
</evidence>
<evidence type="ECO:0008006" key="4">
    <source>
        <dbReference type="Google" id="ProtNLM"/>
    </source>
</evidence>
<comment type="caution">
    <text evidence="2">The sequence shown here is derived from an EMBL/GenBank/DDBJ whole genome shotgun (WGS) entry which is preliminary data.</text>
</comment>
<feature type="compositionally biased region" description="Polar residues" evidence="1">
    <location>
        <begin position="41"/>
        <end position="57"/>
    </location>
</feature>
<sequence>MKKKKEIPTNDPTKKQVSDSGDSGQRGTTRDRSDIKKIETDYNNPNNGPQQKSQNNK</sequence>
<dbReference type="Proteomes" id="UP001168528">
    <property type="component" value="Unassembled WGS sequence"/>
</dbReference>
<feature type="region of interest" description="Disordered" evidence="1">
    <location>
        <begin position="1"/>
        <end position="57"/>
    </location>
</feature>
<feature type="compositionally biased region" description="Basic and acidic residues" evidence="1">
    <location>
        <begin position="1"/>
        <end position="17"/>
    </location>
</feature>
<gene>
    <name evidence="2" type="ORF">Q0590_08640</name>
</gene>
<dbReference type="EMBL" id="JAUKPO010000003">
    <property type="protein sequence ID" value="MDO1446317.1"/>
    <property type="molecule type" value="Genomic_DNA"/>
</dbReference>
<keyword evidence="3" id="KW-1185">Reference proteome</keyword>
<evidence type="ECO:0000256" key="1">
    <source>
        <dbReference type="SAM" id="MobiDB-lite"/>
    </source>
</evidence>
<feature type="compositionally biased region" description="Basic and acidic residues" evidence="1">
    <location>
        <begin position="28"/>
        <end position="40"/>
    </location>
</feature>
<proteinExistence type="predicted"/>
<reference evidence="2" key="1">
    <citation type="submission" date="2023-07" db="EMBL/GenBank/DDBJ databases">
        <title>The genome sequence of Rhodocytophaga aerolata KACC 12507.</title>
        <authorList>
            <person name="Zhang X."/>
        </authorList>
    </citation>
    <scope>NUCLEOTIDE SEQUENCE</scope>
    <source>
        <strain evidence="2">KACC 12507</strain>
    </source>
</reference>
<accession>A0ABT8R2J8</accession>
<organism evidence="2 3">
    <name type="scientific">Rhodocytophaga aerolata</name>
    <dbReference type="NCBI Taxonomy" id="455078"/>
    <lineage>
        <taxon>Bacteria</taxon>
        <taxon>Pseudomonadati</taxon>
        <taxon>Bacteroidota</taxon>
        <taxon>Cytophagia</taxon>
        <taxon>Cytophagales</taxon>
        <taxon>Rhodocytophagaceae</taxon>
        <taxon>Rhodocytophaga</taxon>
    </lineage>
</organism>
<evidence type="ECO:0000313" key="3">
    <source>
        <dbReference type="Proteomes" id="UP001168528"/>
    </source>
</evidence>
<protein>
    <recommendedName>
        <fullName evidence="4">Glycogen biosynthesis protein GlgD</fullName>
    </recommendedName>
</protein>
<name>A0ABT8R2J8_9BACT</name>
<dbReference type="RefSeq" id="WP_302037112.1">
    <property type="nucleotide sequence ID" value="NZ_JAUKPO010000003.1"/>
</dbReference>